<dbReference type="SMART" id="SM00333">
    <property type="entry name" value="TUDOR"/>
    <property type="match status" value="1"/>
</dbReference>
<feature type="non-terminal residue" evidence="3">
    <location>
        <position position="1"/>
    </location>
</feature>
<evidence type="ECO:0000313" key="3">
    <source>
        <dbReference type="EMBL" id="CAE7412842.1"/>
    </source>
</evidence>
<proteinExistence type="predicted"/>
<gene>
    <name evidence="3" type="ORF">SNEC2469_LOCUS11346</name>
</gene>
<keyword evidence="4" id="KW-1185">Reference proteome</keyword>
<comment type="caution">
    <text evidence="3">The sequence shown here is derived from an EMBL/GenBank/DDBJ whole genome shotgun (WGS) entry which is preliminary data.</text>
</comment>
<evidence type="ECO:0000259" key="2">
    <source>
        <dbReference type="SMART" id="SM00333"/>
    </source>
</evidence>
<feature type="region of interest" description="Disordered" evidence="1">
    <location>
        <begin position="560"/>
        <end position="579"/>
    </location>
</feature>
<dbReference type="CDD" id="cd04508">
    <property type="entry name" value="Tudor_SF"/>
    <property type="match status" value="1"/>
</dbReference>
<reference evidence="3" key="1">
    <citation type="submission" date="2021-02" db="EMBL/GenBank/DDBJ databases">
        <authorList>
            <person name="Dougan E. K."/>
            <person name="Rhodes N."/>
            <person name="Thang M."/>
            <person name="Chan C."/>
        </authorList>
    </citation>
    <scope>NUCLEOTIDE SEQUENCE</scope>
</reference>
<dbReference type="Proteomes" id="UP000601435">
    <property type="component" value="Unassembled WGS sequence"/>
</dbReference>
<sequence>VLRFTSTVLHLLQQARQLRKLRPGITARQDIVKVPKATAFENLDGSLEADLLAEEPLVQGPGMLTVTVPTEAVPRFREWLGHLRCIAEVEAEIFPANVGQTEWEGEVPRYLEITCPNGQHVCAGKYRRLARKKVNSQPIWKKVDANRWVYSGTDSTWLVGGVKQRDMDFMCRSGLLHQAKVHGGHLPHRLEPGGWRRVDGSGWVQDADISITASPVMQPGAPVVVVEGLREGRFGRVVSRREESETGAVFWTTRFSDGEEELGDELLEVRELQSGEVWLSVAGAAAPARAALAAEALSGTLLYRPMASESESPEVADAATDILLPEELLEKGQAELHRLMEKHQVIFGFLKSSSDPKASSWLRLLVFSFDPKPGILALLQLTEELLPGRLERMPIMPTSSAKRLGASALRTPVYGGEAALARYLRILPRCLEVLSAPVGLVSLLVGPLPARQVGQAFLEMVQMWAPEVPHELEAFAASIRVPHAAAEAVEKESAVWCKQTDSQTDSQKLKAELEMDEEVRPGVEVRAVFEDGEWYDATVTDVDALSGKVEIRWRCDSSTSRIPRQDVKPKPSAESKRRQKHENWLASAWRLAVFGPLRERKIVVVKIATIVEEQCPGLWTTELLRTTEELRGSVGEDTSIDINVVPLSSQGKSIEERGFRHLALGRARCRGVPASSQEAAEGRGVSMHDLCSPPPPVAECPFSGIRAPSKHRRRMPHGASSPAAQTRWPLAGITLCSPGFR</sequence>
<feature type="compositionally biased region" description="Basic and acidic residues" evidence="1">
    <location>
        <begin position="563"/>
        <end position="576"/>
    </location>
</feature>
<accession>A0A812R0X8</accession>
<evidence type="ECO:0000313" key="4">
    <source>
        <dbReference type="Proteomes" id="UP000601435"/>
    </source>
</evidence>
<name>A0A812R0X8_9DINO</name>
<evidence type="ECO:0000256" key="1">
    <source>
        <dbReference type="SAM" id="MobiDB-lite"/>
    </source>
</evidence>
<organism evidence="3 4">
    <name type="scientific">Symbiodinium necroappetens</name>
    <dbReference type="NCBI Taxonomy" id="1628268"/>
    <lineage>
        <taxon>Eukaryota</taxon>
        <taxon>Sar</taxon>
        <taxon>Alveolata</taxon>
        <taxon>Dinophyceae</taxon>
        <taxon>Suessiales</taxon>
        <taxon>Symbiodiniaceae</taxon>
        <taxon>Symbiodinium</taxon>
    </lineage>
</organism>
<feature type="domain" description="Tudor" evidence="2">
    <location>
        <begin position="517"/>
        <end position="575"/>
    </location>
</feature>
<dbReference type="EMBL" id="CAJNJA010018001">
    <property type="protein sequence ID" value="CAE7412842.1"/>
    <property type="molecule type" value="Genomic_DNA"/>
</dbReference>
<dbReference type="InterPro" id="IPR002999">
    <property type="entry name" value="Tudor"/>
</dbReference>
<dbReference type="OrthoDB" id="423786at2759"/>
<protein>
    <recommendedName>
        <fullName evidence="2">Tudor domain-containing protein</fullName>
    </recommendedName>
</protein>
<dbReference type="AlphaFoldDB" id="A0A812R0X8"/>